<evidence type="ECO:0000313" key="3">
    <source>
        <dbReference type="EMBL" id="CAF4948909.1"/>
    </source>
</evidence>
<dbReference type="Proteomes" id="UP000681720">
    <property type="component" value="Unassembled WGS sequence"/>
</dbReference>
<dbReference type="EMBL" id="CAJOBJ010128093">
    <property type="protein sequence ID" value="CAF4708997.1"/>
    <property type="molecule type" value="Genomic_DNA"/>
</dbReference>
<dbReference type="Proteomes" id="UP000676336">
    <property type="component" value="Unassembled WGS sequence"/>
</dbReference>
<protein>
    <submittedName>
        <fullName evidence="2">Uncharacterized protein</fullName>
    </submittedName>
</protein>
<evidence type="ECO:0000313" key="2">
    <source>
        <dbReference type="EMBL" id="CAF4708997.1"/>
    </source>
</evidence>
<organism evidence="2 4">
    <name type="scientific">Rotaria magnacalcarata</name>
    <dbReference type="NCBI Taxonomy" id="392030"/>
    <lineage>
        <taxon>Eukaryota</taxon>
        <taxon>Metazoa</taxon>
        <taxon>Spiralia</taxon>
        <taxon>Gnathifera</taxon>
        <taxon>Rotifera</taxon>
        <taxon>Eurotatoria</taxon>
        <taxon>Bdelloidea</taxon>
        <taxon>Philodinida</taxon>
        <taxon>Philodinidae</taxon>
        <taxon>Rotaria</taxon>
    </lineage>
</organism>
<evidence type="ECO:0000313" key="4">
    <source>
        <dbReference type="Proteomes" id="UP000681720"/>
    </source>
</evidence>
<sequence>MPIVSLEVAVEPLMSLLPSIQTYVRLSKQKCENPADGLTQDESASIMLCTMRWQPLDQC</sequence>
<reference evidence="2" key="1">
    <citation type="submission" date="2021-02" db="EMBL/GenBank/DDBJ databases">
        <authorList>
            <person name="Nowell W R."/>
        </authorList>
    </citation>
    <scope>NUCLEOTIDE SEQUENCE</scope>
</reference>
<gene>
    <name evidence="1" type="ORF">BYL167_LOCUS37717</name>
    <name evidence="2" type="ORF">GIL414_LOCUS43373</name>
    <name evidence="3" type="ORF">SMN809_LOCUS54013</name>
</gene>
<proteinExistence type="predicted"/>
<accession>A0A8S3A9D1</accession>
<feature type="non-terminal residue" evidence="2">
    <location>
        <position position="59"/>
    </location>
</feature>
<name>A0A8S3A9D1_9BILA</name>
<dbReference type="EMBL" id="CAJOBI010187241">
    <property type="protein sequence ID" value="CAF4948909.1"/>
    <property type="molecule type" value="Genomic_DNA"/>
</dbReference>
<evidence type="ECO:0000313" key="1">
    <source>
        <dbReference type="EMBL" id="CAF4541518.1"/>
    </source>
</evidence>
<dbReference type="EMBL" id="CAJOBH010086145">
    <property type="protein sequence ID" value="CAF4541518.1"/>
    <property type="molecule type" value="Genomic_DNA"/>
</dbReference>
<dbReference type="AlphaFoldDB" id="A0A8S3A9D1"/>
<comment type="caution">
    <text evidence="2">The sequence shown here is derived from an EMBL/GenBank/DDBJ whole genome shotgun (WGS) entry which is preliminary data.</text>
</comment>
<dbReference type="Proteomes" id="UP000681967">
    <property type="component" value="Unassembled WGS sequence"/>
</dbReference>